<dbReference type="EMBL" id="CCBQ010000004">
    <property type="protein sequence ID" value="CDO91816.1"/>
    <property type="molecule type" value="Genomic_DNA"/>
</dbReference>
<organism evidence="14 15">
    <name type="scientific">Kluyveromyces dobzhanskii CBS 2104</name>
    <dbReference type="NCBI Taxonomy" id="1427455"/>
    <lineage>
        <taxon>Eukaryota</taxon>
        <taxon>Fungi</taxon>
        <taxon>Dikarya</taxon>
        <taxon>Ascomycota</taxon>
        <taxon>Saccharomycotina</taxon>
        <taxon>Saccharomycetes</taxon>
        <taxon>Saccharomycetales</taxon>
        <taxon>Saccharomycetaceae</taxon>
        <taxon>Kluyveromyces</taxon>
    </lineage>
</organism>
<evidence type="ECO:0000256" key="7">
    <source>
        <dbReference type="ARBA" id="ARBA00023034"/>
    </source>
</evidence>
<comment type="similarity">
    <text evidence="2">Belongs to the CASP family.</text>
</comment>
<keyword evidence="7" id="KW-0333">Golgi apparatus</keyword>
<feature type="domain" description="CASP C-terminal" evidence="12">
    <location>
        <begin position="401"/>
        <end position="634"/>
    </location>
</feature>
<dbReference type="Proteomes" id="UP000031516">
    <property type="component" value="Unassembled WGS sequence"/>
</dbReference>
<evidence type="ECO:0000256" key="4">
    <source>
        <dbReference type="ARBA" id="ARBA00022448"/>
    </source>
</evidence>
<dbReference type="InterPro" id="IPR012955">
    <property type="entry name" value="CASP_C"/>
</dbReference>
<dbReference type="OrthoDB" id="10257567at2759"/>
<keyword evidence="6 11" id="KW-1133">Transmembrane helix</keyword>
<accession>A0A0A8L0P9</accession>
<keyword evidence="4" id="KW-0813">Transport</keyword>
<evidence type="ECO:0000256" key="9">
    <source>
        <dbReference type="ARBA" id="ARBA00023136"/>
    </source>
</evidence>
<dbReference type="GO" id="GO:0006891">
    <property type="term" value="P:intra-Golgi vesicle-mediated transport"/>
    <property type="evidence" value="ECO:0007669"/>
    <property type="project" value="InterPro"/>
</dbReference>
<dbReference type="GO" id="GO:0000139">
    <property type="term" value="C:Golgi membrane"/>
    <property type="evidence" value="ECO:0007669"/>
    <property type="project" value="UniProtKB-SubCell"/>
</dbReference>
<evidence type="ECO:0000256" key="6">
    <source>
        <dbReference type="ARBA" id="ARBA00022989"/>
    </source>
</evidence>
<protein>
    <recommendedName>
        <fullName evidence="3">Protein CASP</fullName>
    </recommendedName>
</protein>
<evidence type="ECO:0000256" key="1">
    <source>
        <dbReference type="ARBA" id="ARBA00004409"/>
    </source>
</evidence>
<evidence type="ECO:0000256" key="8">
    <source>
        <dbReference type="ARBA" id="ARBA00023054"/>
    </source>
</evidence>
<dbReference type="PANTHER" id="PTHR14043">
    <property type="entry name" value="CCAAT DISPLACEMENT PROTEIN-RELATED"/>
    <property type="match status" value="1"/>
</dbReference>
<feature type="transmembrane region" description="Helical" evidence="11">
    <location>
        <begin position="612"/>
        <end position="632"/>
    </location>
</feature>
<comment type="subcellular location">
    <subcellularLocation>
        <location evidence="1">Golgi apparatus membrane</location>
        <topology evidence="1">Single-pass type IV membrane protein</topology>
    </subcellularLocation>
</comment>
<keyword evidence="8 10" id="KW-0175">Coiled coil</keyword>
<keyword evidence="15" id="KW-1185">Reference proteome</keyword>
<feature type="coiled-coil region" evidence="10">
    <location>
        <begin position="185"/>
        <end position="318"/>
    </location>
</feature>
<feature type="domain" description="Cux N-terminal" evidence="13">
    <location>
        <begin position="4"/>
        <end position="114"/>
    </location>
</feature>
<keyword evidence="9 11" id="KW-0472">Membrane</keyword>
<dbReference type="Pfam" id="PF08172">
    <property type="entry name" value="CASP_C"/>
    <property type="match status" value="1"/>
</dbReference>
<sequence>MNLSTYEHALSLWKEAGFSNIQSLLDDSISKIKDSESSSLESRKTLASETKKYKKLPDDEKLSQSLKLVKEYQKEIDALTTRSTSSEKVVIELYDKLIEQPDPTELIQSIVDELKKQDTNAGNIKVENEKLSAIVSKYADYDAVKKRLSDLEQSSAKTLSNRLIAKEKEISSKWEEKERNWNSREQELLKQLDTLKNTNNILEKKIGTQVDIQQQEDDDDTVVVKESNNAQRELLAQELEAAQVRIMGLETRNEELNADVTRLKSDEQHDSELQEKETRLSQLESENAKLVTCLDQERKALKEQSQLLESQIQSYSLETKTYKSELDILRRKLVNYADYEKIKQELNAMKKIEFGASDDSDKENESGEGSIENSLKIANQKLQNNLVKANTEKNKYLNETQKLKKSIESLETRINDLEALNSKLEADIEKVEDVTNQFADTQSMMSGATRQISNRHATNEKLSPTSSIIGIPEERELDSFSGTFSASPSILPIVTKQRDRFRSRNTELETQLKKCNHEQSKLKSQVKDLKTDNSKLYEKVKLLSSYSSNPVANNAVADLESPFSQEYEESLHPLSGFKERELDRYERRKMPPLERLFLSFAKVILANKQTRMLFMLYCLGLHGLVMVMTIYVTSFTNHITPDVRSSSSNMINTNK</sequence>
<dbReference type="Pfam" id="PF25398">
    <property type="entry name" value="CUX1_N"/>
    <property type="match status" value="1"/>
</dbReference>
<evidence type="ECO:0000313" key="15">
    <source>
        <dbReference type="Proteomes" id="UP000031516"/>
    </source>
</evidence>
<evidence type="ECO:0000256" key="10">
    <source>
        <dbReference type="SAM" id="Coils"/>
    </source>
</evidence>
<comment type="caution">
    <text evidence="14">The sequence shown here is derived from an EMBL/GenBank/DDBJ whole genome shotgun (WGS) entry which is preliminary data.</text>
</comment>
<evidence type="ECO:0000256" key="11">
    <source>
        <dbReference type="SAM" id="Phobius"/>
    </source>
</evidence>
<evidence type="ECO:0000256" key="5">
    <source>
        <dbReference type="ARBA" id="ARBA00022692"/>
    </source>
</evidence>
<reference evidence="14 15" key="1">
    <citation type="submission" date="2014-03" db="EMBL/GenBank/DDBJ databases">
        <title>The genome of Kluyveromyces dobzhanskii.</title>
        <authorList>
            <person name="Nystedt B."/>
            <person name="Astrom S."/>
        </authorList>
    </citation>
    <scope>NUCLEOTIDE SEQUENCE [LARGE SCALE GENOMIC DNA]</scope>
    <source>
        <strain evidence="14 15">CBS 2104</strain>
    </source>
</reference>
<name>A0A0A8L0P9_9SACH</name>
<evidence type="ECO:0000259" key="13">
    <source>
        <dbReference type="Pfam" id="PF25398"/>
    </source>
</evidence>
<feature type="coiled-coil region" evidence="10">
    <location>
        <begin position="498"/>
        <end position="532"/>
    </location>
</feature>
<gene>
    <name evidence="14" type="ORF">KLDO_g149</name>
</gene>
<dbReference type="PANTHER" id="PTHR14043:SF2">
    <property type="entry name" value="HOMEOBOX PROTEIN CUT"/>
    <property type="match status" value="1"/>
</dbReference>
<feature type="coiled-coil region" evidence="10">
    <location>
        <begin position="372"/>
        <end position="437"/>
    </location>
</feature>
<evidence type="ECO:0000259" key="12">
    <source>
        <dbReference type="Pfam" id="PF08172"/>
    </source>
</evidence>
<evidence type="ECO:0000313" key="14">
    <source>
        <dbReference type="EMBL" id="CDO91816.1"/>
    </source>
</evidence>
<proteinExistence type="inferred from homology"/>
<keyword evidence="5 11" id="KW-0812">Transmembrane</keyword>
<evidence type="ECO:0000256" key="3">
    <source>
        <dbReference type="ARBA" id="ARBA00018691"/>
    </source>
</evidence>
<dbReference type="AlphaFoldDB" id="A0A0A8L0P9"/>
<evidence type="ECO:0000256" key="2">
    <source>
        <dbReference type="ARBA" id="ARBA00006415"/>
    </source>
</evidence>
<dbReference type="InterPro" id="IPR057476">
    <property type="entry name" value="Cux_N"/>
</dbReference>